<keyword evidence="4" id="KW-1003">Cell membrane</keyword>
<dbReference type="PROSITE" id="PS50109">
    <property type="entry name" value="HIS_KIN"/>
    <property type="match status" value="1"/>
</dbReference>
<dbReference type="CDD" id="cd00075">
    <property type="entry name" value="HATPase"/>
    <property type="match status" value="1"/>
</dbReference>
<evidence type="ECO:0000256" key="7">
    <source>
        <dbReference type="ARBA" id="ARBA00022679"/>
    </source>
</evidence>
<keyword evidence="13" id="KW-0902">Two-component regulatory system</keyword>
<dbReference type="Proteomes" id="UP000216147">
    <property type="component" value="Unassembled WGS sequence"/>
</dbReference>
<dbReference type="SMART" id="SM00387">
    <property type="entry name" value="HATPase_c"/>
    <property type="match status" value="1"/>
</dbReference>
<evidence type="ECO:0000256" key="2">
    <source>
        <dbReference type="ARBA" id="ARBA00004429"/>
    </source>
</evidence>
<dbReference type="Pfam" id="PF00512">
    <property type="entry name" value="HisKA"/>
    <property type="match status" value="1"/>
</dbReference>
<dbReference type="InterPro" id="IPR036890">
    <property type="entry name" value="HATPase_C_sf"/>
</dbReference>
<dbReference type="InterPro" id="IPR004358">
    <property type="entry name" value="Sig_transdc_His_kin-like_C"/>
</dbReference>
<evidence type="ECO:0000259" key="16">
    <source>
        <dbReference type="PROSITE" id="PS50109"/>
    </source>
</evidence>
<proteinExistence type="predicted"/>
<accession>A0A258HMP3</accession>
<keyword evidence="9" id="KW-0547">Nucleotide-binding</keyword>
<evidence type="ECO:0000313" key="18">
    <source>
        <dbReference type="EMBL" id="OYX57874.1"/>
    </source>
</evidence>
<dbReference type="InterPro" id="IPR050980">
    <property type="entry name" value="2C_sensor_his_kinase"/>
</dbReference>
<dbReference type="PROSITE" id="PS50885">
    <property type="entry name" value="HAMP"/>
    <property type="match status" value="1"/>
</dbReference>
<feature type="transmembrane region" description="Helical" evidence="15">
    <location>
        <begin position="12"/>
        <end position="39"/>
    </location>
</feature>
<dbReference type="Pfam" id="PF02518">
    <property type="entry name" value="HATPase_c"/>
    <property type="match status" value="1"/>
</dbReference>
<protein>
    <recommendedName>
        <fullName evidence="3">histidine kinase</fullName>
        <ecNumber evidence="3">2.7.13.3</ecNumber>
    </recommendedName>
</protein>
<evidence type="ECO:0000256" key="5">
    <source>
        <dbReference type="ARBA" id="ARBA00022519"/>
    </source>
</evidence>
<dbReference type="InterPro" id="IPR036097">
    <property type="entry name" value="HisK_dim/P_sf"/>
</dbReference>
<dbReference type="SMART" id="SM00388">
    <property type="entry name" value="HisKA"/>
    <property type="match status" value="1"/>
</dbReference>
<dbReference type="GO" id="GO:0000155">
    <property type="term" value="F:phosphorelay sensor kinase activity"/>
    <property type="evidence" value="ECO:0007669"/>
    <property type="project" value="InterPro"/>
</dbReference>
<dbReference type="Gene3D" id="3.30.565.10">
    <property type="entry name" value="Histidine kinase-like ATPase, C-terminal domain"/>
    <property type="match status" value="1"/>
</dbReference>
<dbReference type="EMBL" id="NCEQ01000004">
    <property type="protein sequence ID" value="OYX57874.1"/>
    <property type="molecule type" value="Genomic_DNA"/>
</dbReference>
<comment type="subcellular location">
    <subcellularLocation>
        <location evidence="2">Cell inner membrane</location>
        <topology evidence="2">Multi-pass membrane protein</topology>
    </subcellularLocation>
</comment>
<evidence type="ECO:0000256" key="1">
    <source>
        <dbReference type="ARBA" id="ARBA00000085"/>
    </source>
</evidence>
<dbReference type="CDD" id="cd00082">
    <property type="entry name" value="HisKA"/>
    <property type="match status" value="1"/>
</dbReference>
<evidence type="ECO:0000256" key="15">
    <source>
        <dbReference type="SAM" id="Phobius"/>
    </source>
</evidence>
<keyword evidence="7" id="KW-0808">Transferase</keyword>
<keyword evidence="5" id="KW-0997">Cell inner membrane</keyword>
<dbReference type="EC" id="2.7.13.3" evidence="3"/>
<evidence type="ECO:0000256" key="4">
    <source>
        <dbReference type="ARBA" id="ARBA00022475"/>
    </source>
</evidence>
<dbReference type="PANTHER" id="PTHR44936">
    <property type="entry name" value="SENSOR PROTEIN CREC"/>
    <property type="match status" value="1"/>
</dbReference>
<dbReference type="AlphaFoldDB" id="A0A258HMP3"/>
<keyword evidence="6" id="KW-0597">Phosphoprotein</keyword>
<keyword evidence="14 15" id="KW-0472">Membrane</keyword>
<feature type="domain" description="Histidine kinase" evidence="16">
    <location>
        <begin position="233"/>
        <end position="427"/>
    </location>
</feature>
<dbReference type="SUPFAM" id="SSF47384">
    <property type="entry name" value="Homodimeric domain of signal transducing histidine kinase"/>
    <property type="match status" value="1"/>
</dbReference>
<evidence type="ECO:0000256" key="3">
    <source>
        <dbReference type="ARBA" id="ARBA00012438"/>
    </source>
</evidence>
<dbReference type="InterPro" id="IPR005467">
    <property type="entry name" value="His_kinase_dom"/>
</dbReference>
<sequence length="430" mass="46657">MSVWRRPRIPTTLFARLVGLLAVTLLLTQLVGGFLFFLIRPPPGPLIVHISEIASALEGQRAMAGPVVLGDPFPSEALRLRALEPILADRLGLPRYDVRLVRVGPVPPHAVDTTANSVDPVLLGGYRAAARWGDGWVIVRHGEFDTSDIIGRMLQWLVVSLAVIAPVAILLVARLTSPITAFAEAADRLGRDPYARPMRYTGPDEVVLTVQAFNDMQARLRDYIDDRVRMVGAIAHDLRTPLTRLSLQLQALPAPRRARAEAEIERMRMMVDGALAFVKDVSSASERLPLRLFSLVEAVIDDLPASAEAIELHPGPDPVVMGDESSLRRAFANLLQNAVLYGGATACRVIVADPWVVIQIDDTGPGLAPADLDRAFEPYVRFSAQEAGIGLGLSIVRTIVRAHGGEVVLSNQPKGGLRAEVRLPAHLPQA</sequence>
<keyword evidence="12 15" id="KW-1133">Transmembrane helix</keyword>
<dbReference type="PANTHER" id="PTHR44936:SF5">
    <property type="entry name" value="SENSOR HISTIDINE KINASE ENVZ"/>
    <property type="match status" value="1"/>
</dbReference>
<dbReference type="GO" id="GO:0005886">
    <property type="term" value="C:plasma membrane"/>
    <property type="evidence" value="ECO:0007669"/>
    <property type="project" value="UniProtKB-SubCell"/>
</dbReference>
<evidence type="ECO:0000256" key="14">
    <source>
        <dbReference type="ARBA" id="ARBA00023136"/>
    </source>
</evidence>
<dbReference type="PRINTS" id="PR00344">
    <property type="entry name" value="BCTRLSENSOR"/>
</dbReference>
<evidence type="ECO:0000259" key="17">
    <source>
        <dbReference type="PROSITE" id="PS50885"/>
    </source>
</evidence>
<reference evidence="18 19" key="1">
    <citation type="submission" date="2017-03" db="EMBL/GenBank/DDBJ databases">
        <title>Lifting the veil on microbial sulfur biogeochemistry in mining wastewaters.</title>
        <authorList>
            <person name="Kantor R.S."/>
            <person name="Colenbrander Nelson T."/>
            <person name="Marshall S."/>
            <person name="Bennett D."/>
            <person name="Apte S."/>
            <person name="Camacho D."/>
            <person name="Thomas B.C."/>
            <person name="Warren L.A."/>
            <person name="Banfield J.F."/>
        </authorList>
    </citation>
    <scope>NUCLEOTIDE SEQUENCE [LARGE SCALE GENOMIC DNA]</scope>
    <source>
        <strain evidence="18">32-68-21</strain>
    </source>
</reference>
<keyword evidence="11" id="KW-0067">ATP-binding</keyword>
<dbReference type="SUPFAM" id="SSF55874">
    <property type="entry name" value="ATPase domain of HSP90 chaperone/DNA topoisomerase II/histidine kinase"/>
    <property type="match status" value="1"/>
</dbReference>
<dbReference type="CDD" id="cd06225">
    <property type="entry name" value="HAMP"/>
    <property type="match status" value="1"/>
</dbReference>
<evidence type="ECO:0000256" key="9">
    <source>
        <dbReference type="ARBA" id="ARBA00022741"/>
    </source>
</evidence>
<dbReference type="SMART" id="SM00304">
    <property type="entry name" value="HAMP"/>
    <property type="match status" value="1"/>
</dbReference>
<dbReference type="InterPro" id="IPR003660">
    <property type="entry name" value="HAMP_dom"/>
</dbReference>
<dbReference type="GO" id="GO:0005524">
    <property type="term" value="F:ATP binding"/>
    <property type="evidence" value="ECO:0007669"/>
    <property type="project" value="UniProtKB-KW"/>
</dbReference>
<feature type="domain" description="HAMP" evidence="17">
    <location>
        <begin position="173"/>
        <end position="225"/>
    </location>
</feature>
<evidence type="ECO:0000256" key="6">
    <source>
        <dbReference type="ARBA" id="ARBA00022553"/>
    </source>
</evidence>
<dbReference type="Gene3D" id="1.10.287.130">
    <property type="match status" value="1"/>
</dbReference>
<dbReference type="InterPro" id="IPR003594">
    <property type="entry name" value="HATPase_dom"/>
</dbReference>
<evidence type="ECO:0000256" key="10">
    <source>
        <dbReference type="ARBA" id="ARBA00022777"/>
    </source>
</evidence>
<comment type="catalytic activity">
    <reaction evidence="1">
        <text>ATP + protein L-histidine = ADP + protein N-phospho-L-histidine.</text>
        <dbReference type="EC" id="2.7.13.3"/>
    </reaction>
</comment>
<evidence type="ECO:0000313" key="19">
    <source>
        <dbReference type="Proteomes" id="UP000216147"/>
    </source>
</evidence>
<evidence type="ECO:0000256" key="13">
    <source>
        <dbReference type="ARBA" id="ARBA00023012"/>
    </source>
</evidence>
<dbReference type="Pfam" id="PF00672">
    <property type="entry name" value="HAMP"/>
    <property type="match status" value="1"/>
</dbReference>
<dbReference type="InterPro" id="IPR003661">
    <property type="entry name" value="HisK_dim/P_dom"/>
</dbReference>
<evidence type="ECO:0000256" key="8">
    <source>
        <dbReference type="ARBA" id="ARBA00022692"/>
    </source>
</evidence>
<name>A0A258HMP3_9CAUL</name>
<gene>
    <name evidence="18" type="ORF">B7Y86_05255</name>
</gene>
<evidence type="ECO:0000256" key="11">
    <source>
        <dbReference type="ARBA" id="ARBA00022840"/>
    </source>
</evidence>
<organism evidence="18 19">
    <name type="scientific">Brevundimonas subvibrioides</name>
    <dbReference type="NCBI Taxonomy" id="74313"/>
    <lineage>
        <taxon>Bacteria</taxon>
        <taxon>Pseudomonadati</taxon>
        <taxon>Pseudomonadota</taxon>
        <taxon>Alphaproteobacteria</taxon>
        <taxon>Caulobacterales</taxon>
        <taxon>Caulobacteraceae</taxon>
        <taxon>Brevundimonas</taxon>
    </lineage>
</organism>
<keyword evidence="8 15" id="KW-0812">Transmembrane</keyword>
<keyword evidence="10" id="KW-0418">Kinase</keyword>
<comment type="caution">
    <text evidence="18">The sequence shown here is derived from an EMBL/GenBank/DDBJ whole genome shotgun (WGS) entry which is preliminary data.</text>
</comment>
<evidence type="ECO:0000256" key="12">
    <source>
        <dbReference type="ARBA" id="ARBA00022989"/>
    </source>
</evidence>